<name>A0A1I9G5A4_BRUMA</name>
<proteinExistence type="predicted"/>
<accession>A0A1I9G5A4</accession>
<protein>
    <submittedName>
        <fullName evidence="1">Bm14304, isoform a</fullName>
    </submittedName>
</protein>
<sequence>MDEIFRLNSAVPGITSGEILFCALDSPLLGSGGAK</sequence>
<evidence type="ECO:0000313" key="1">
    <source>
        <dbReference type="EMBL" id="CDQ01055.1"/>
    </source>
</evidence>
<gene>
    <name evidence="1" type="primary">Bm14304</name>
    <name evidence="1" type="ORF">BM_Bm14304</name>
</gene>
<dbReference type="EMBL" id="LN857015">
    <property type="protein sequence ID" value="CDQ01055.1"/>
    <property type="molecule type" value="Genomic_DNA"/>
</dbReference>
<reference evidence="1" key="1">
    <citation type="journal article" date="2007" name="Science">
        <title>Draft genome of the filarial nematode parasite Brugia malayi.</title>
        <authorList>
            <person name="Ghedin E."/>
            <person name="Wang S."/>
            <person name="Spiro D."/>
            <person name="Caler E."/>
            <person name="Zhao Q."/>
            <person name="Crabtree J."/>
            <person name="Allen J.E."/>
            <person name="Delcher A.L."/>
            <person name="Guiliano D.B."/>
            <person name="Miranda-Saavedra D."/>
            <person name="Angiuoli S.V."/>
            <person name="Creasy T."/>
            <person name="Amedeo P."/>
            <person name="Haas B."/>
            <person name="El-Sayed N.M."/>
            <person name="Wortman J.R."/>
            <person name="Feldblyum T."/>
            <person name="Tallon L."/>
            <person name="Schatz M."/>
            <person name="Shumway M."/>
            <person name="Koo H."/>
            <person name="Salzberg S.L."/>
            <person name="Schobel S."/>
            <person name="Pertea M."/>
            <person name="Pop M."/>
            <person name="White O."/>
            <person name="Barton G.J."/>
            <person name="Carlow C.K."/>
            <person name="Crawford M.J."/>
            <person name="Daub J."/>
            <person name="Dimmic M.W."/>
            <person name="Estes C.F."/>
            <person name="Foster J.M."/>
            <person name="Ganatra M."/>
            <person name="Gregory W.F."/>
            <person name="Johnson N.M."/>
            <person name="Jin J."/>
            <person name="Komuniecki R."/>
            <person name="Korf I."/>
            <person name="Kumar S."/>
            <person name="Laney S."/>
            <person name="Li B.W."/>
            <person name="Li W."/>
            <person name="Lindblom T.H."/>
            <person name="Lustigman S."/>
            <person name="Ma D."/>
            <person name="Maina C.V."/>
            <person name="Martin D.M."/>
            <person name="McCarter J.P."/>
            <person name="McReynolds L."/>
            <person name="Mitreva M."/>
            <person name="Nutman T.B."/>
            <person name="Parkinson J."/>
            <person name="Peregrin-Alvarez J.M."/>
            <person name="Poole C."/>
            <person name="Ren Q."/>
            <person name="Saunders L."/>
            <person name="Sluder A.E."/>
            <person name="Smith K."/>
            <person name="Stanke M."/>
            <person name="Unnasch T.R."/>
            <person name="Ware J."/>
            <person name="Wei A.D."/>
            <person name="Weil G."/>
            <person name="Williams D.J."/>
            <person name="Zhang Y."/>
            <person name="Williams S.A."/>
            <person name="Fraser-Liggett C."/>
            <person name="Slatko B."/>
            <person name="Blaxter M.L."/>
            <person name="Scott A.L."/>
        </authorList>
    </citation>
    <scope>NUCLEOTIDE SEQUENCE</scope>
    <source>
        <strain evidence="1">FR3</strain>
    </source>
</reference>
<reference evidence="1" key="2">
    <citation type="submission" date="2012-12" db="EMBL/GenBank/DDBJ databases">
        <authorList>
            <consortium name="WormBase Consortium"/>
            <person name="Ghedin E."/>
            <person name="Paulini M."/>
        </authorList>
    </citation>
    <scope>NUCLEOTIDE SEQUENCE</scope>
    <source>
        <strain evidence="1">FR3</strain>
    </source>
</reference>
<organism evidence="1">
    <name type="scientific">Brugia malayi</name>
    <name type="common">Filarial nematode worm</name>
    <dbReference type="NCBI Taxonomy" id="6279"/>
    <lineage>
        <taxon>Eukaryota</taxon>
        <taxon>Metazoa</taxon>
        <taxon>Ecdysozoa</taxon>
        <taxon>Nematoda</taxon>
        <taxon>Chromadorea</taxon>
        <taxon>Rhabditida</taxon>
        <taxon>Spirurina</taxon>
        <taxon>Spiruromorpha</taxon>
        <taxon>Filarioidea</taxon>
        <taxon>Onchocercidae</taxon>
        <taxon>Brugia</taxon>
    </lineage>
</organism>
<dbReference type="AlphaFoldDB" id="A0A1I9G5A4"/>